<feature type="non-terminal residue" evidence="16">
    <location>
        <position position="1"/>
    </location>
</feature>
<dbReference type="EMBL" id="JAAWVQ010050943">
    <property type="protein sequence ID" value="MBN3275465.1"/>
    <property type="molecule type" value="Genomic_DNA"/>
</dbReference>
<evidence type="ECO:0000313" key="17">
    <source>
        <dbReference type="Proteomes" id="UP001166093"/>
    </source>
</evidence>
<dbReference type="Proteomes" id="UP001166093">
    <property type="component" value="Unassembled WGS sequence"/>
</dbReference>
<evidence type="ECO:0000313" key="16">
    <source>
        <dbReference type="EMBL" id="MBN3275465.1"/>
    </source>
</evidence>
<evidence type="ECO:0000256" key="13">
    <source>
        <dbReference type="ARBA" id="ARBA00023180"/>
    </source>
</evidence>
<evidence type="ECO:0000256" key="9">
    <source>
        <dbReference type="ARBA" id="ARBA00022840"/>
    </source>
</evidence>
<keyword evidence="8" id="KW-0547">Nucleotide-binding</keyword>
<dbReference type="PANTHER" id="PTHR24416">
    <property type="entry name" value="TYROSINE-PROTEIN KINASE RECEPTOR"/>
    <property type="match status" value="1"/>
</dbReference>
<evidence type="ECO:0000256" key="3">
    <source>
        <dbReference type="ARBA" id="ARBA00022473"/>
    </source>
</evidence>
<keyword evidence="13" id="KW-0325">Glycoprotein</keyword>
<dbReference type="Pfam" id="PF07714">
    <property type="entry name" value="PK_Tyr_Ser-Thr"/>
    <property type="match status" value="1"/>
</dbReference>
<protein>
    <submittedName>
        <fullName evidence="16">MUSK kinase</fullName>
    </submittedName>
</protein>
<evidence type="ECO:0000256" key="2">
    <source>
        <dbReference type="ARBA" id="ARBA00004479"/>
    </source>
</evidence>
<feature type="compositionally biased region" description="Pro residues" evidence="14">
    <location>
        <begin position="488"/>
        <end position="497"/>
    </location>
</feature>
<evidence type="ECO:0000256" key="7">
    <source>
        <dbReference type="ARBA" id="ARBA00022729"/>
    </source>
</evidence>
<keyword evidence="3" id="KW-0217">Developmental protein</keyword>
<keyword evidence="11" id="KW-0472">Membrane</keyword>
<keyword evidence="16" id="KW-0418">Kinase</keyword>
<accession>A0ABS2XME3</accession>
<dbReference type="InterPro" id="IPR011009">
    <property type="entry name" value="Kinase-like_dom_sf"/>
</dbReference>
<feature type="compositionally biased region" description="Basic residues" evidence="14">
    <location>
        <begin position="196"/>
        <end position="224"/>
    </location>
</feature>
<gene>
    <name evidence="16" type="primary">Musk_0</name>
    <name evidence="16" type="ORF">GTO93_0019657</name>
</gene>
<comment type="caution">
    <text evidence="16">The sequence shown here is derived from an EMBL/GenBank/DDBJ whole genome shotgun (WGS) entry which is preliminary data.</text>
</comment>
<feature type="domain" description="Protein kinase" evidence="15">
    <location>
        <begin position="1"/>
        <end position="265"/>
    </location>
</feature>
<evidence type="ECO:0000256" key="14">
    <source>
        <dbReference type="SAM" id="MobiDB-lite"/>
    </source>
</evidence>
<evidence type="ECO:0000256" key="12">
    <source>
        <dbReference type="ARBA" id="ARBA00023170"/>
    </source>
</evidence>
<name>A0ABS2XME3_POLSP</name>
<evidence type="ECO:0000256" key="8">
    <source>
        <dbReference type="ARBA" id="ARBA00022741"/>
    </source>
</evidence>
<feature type="non-terminal residue" evidence="16">
    <location>
        <position position="497"/>
    </location>
</feature>
<evidence type="ECO:0000256" key="5">
    <source>
        <dbReference type="ARBA" id="ARBA00022553"/>
    </source>
</evidence>
<dbReference type="InterPro" id="IPR050122">
    <property type="entry name" value="RTK"/>
</dbReference>
<keyword evidence="9" id="KW-0067">ATP-binding</keyword>
<comment type="subcellular location">
    <subcellularLocation>
        <location evidence="1">Cell membrane</location>
        <topology evidence="1">Single-pass membrane protein</topology>
    </subcellularLocation>
    <subcellularLocation>
        <location evidence="2">Membrane</location>
        <topology evidence="2">Single-pass type I membrane protein</topology>
    </subcellularLocation>
</comment>
<proteinExistence type="predicted"/>
<sequence>MCLLLEYTAHGDLNEYQHVLSEPDALLQPDQLVRVRFSAVWISSLISKQVAAGMAYLSERKFVHRDLATRNSLVGESMVVKIDNFGLHPRVQSCQIKLTIEADFTHLSDHDVRRQYLSFPQMFKIPSEEPSAEGQPSPQRICIPWDREGPSQRASGTLSTIVAREPSYTPGSPSPTPPPVWRRRHPSEESRWMLPRQHRSRGRSRGGRRLPWRYRSPSPRRCRRSPSASPEKCHSSAERRFEELAQTVRAQQTMLESLLQAQGRLPHATGQPQCPHSRSLSPAPHRPPSPGELSFTGSRSDEYDPVTSVRQATVGVSIPSLPHTFQREEIRALMQRAAAATDVPWPAEQEGKGNLFFKQKGHPQHALPLCEDILELVRSSWNHLPSAPSGSRPGHVPSRWGHGHEGHFKVFFTFLPIASALGGLPRLLGQLGLNATLYHRPKKQAEIKLAAKHYHWPGVTGSPAGDQGWGLKKICPLPSPRENAPEGPQLPPSPPRL</sequence>
<evidence type="ECO:0000256" key="10">
    <source>
        <dbReference type="ARBA" id="ARBA00022989"/>
    </source>
</evidence>
<dbReference type="PANTHER" id="PTHR24416:SF317">
    <property type="entry name" value="MUSCLE, SKELETAL RECEPTOR TYROSINE-PROTEIN KINASE"/>
    <property type="match status" value="1"/>
</dbReference>
<dbReference type="GO" id="GO:0016301">
    <property type="term" value="F:kinase activity"/>
    <property type="evidence" value="ECO:0007669"/>
    <property type="project" value="UniProtKB-KW"/>
</dbReference>
<dbReference type="InterPro" id="IPR001245">
    <property type="entry name" value="Ser-Thr/Tyr_kinase_cat_dom"/>
</dbReference>
<keyword evidence="12" id="KW-0675">Receptor</keyword>
<keyword evidence="6" id="KW-0812">Transmembrane</keyword>
<keyword evidence="7" id="KW-0732">Signal</keyword>
<evidence type="ECO:0000256" key="11">
    <source>
        <dbReference type="ARBA" id="ARBA00023136"/>
    </source>
</evidence>
<keyword evidence="4" id="KW-1003">Cell membrane</keyword>
<feature type="region of interest" description="Disordered" evidence="14">
    <location>
        <begin position="266"/>
        <end position="305"/>
    </location>
</feature>
<keyword evidence="10" id="KW-1133">Transmembrane helix</keyword>
<evidence type="ECO:0000256" key="1">
    <source>
        <dbReference type="ARBA" id="ARBA00004162"/>
    </source>
</evidence>
<organism evidence="16 17">
    <name type="scientific">Polyodon spathula</name>
    <name type="common">North American paddlefish</name>
    <name type="synonym">Squalus spathula</name>
    <dbReference type="NCBI Taxonomy" id="7913"/>
    <lineage>
        <taxon>Eukaryota</taxon>
        <taxon>Metazoa</taxon>
        <taxon>Chordata</taxon>
        <taxon>Craniata</taxon>
        <taxon>Vertebrata</taxon>
        <taxon>Euteleostomi</taxon>
        <taxon>Actinopterygii</taxon>
        <taxon>Chondrostei</taxon>
        <taxon>Acipenseriformes</taxon>
        <taxon>Polyodontidae</taxon>
        <taxon>Polyodon</taxon>
    </lineage>
</organism>
<dbReference type="InterPro" id="IPR000719">
    <property type="entry name" value="Prot_kinase_dom"/>
</dbReference>
<feature type="region of interest" description="Disordered" evidence="14">
    <location>
        <begin position="465"/>
        <end position="497"/>
    </location>
</feature>
<evidence type="ECO:0000256" key="6">
    <source>
        <dbReference type="ARBA" id="ARBA00022692"/>
    </source>
</evidence>
<dbReference type="SUPFAM" id="SSF56112">
    <property type="entry name" value="Protein kinase-like (PK-like)"/>
    <property type="match status" value="1"/>
</dbReference>
<keyword evidence="5" id="KW-0597">Phosphoprotein</keyword>
<keyword evidence="17" id="KW-1185">Reference proteome</keyword>
<feature type="region of interest" description="Disordered" evidence="14">
    <location>
        <begin position="127"/>
        <end position="237"/>
    </location>
</feature>
<evidence type="ECO:0000259" key="15">
    <source>
        <dbReference type="PROSITE" id="PS50011"/>
    </source>
</evidence>
<evidence type="ECO:0000256" key="4">
    <source>
        <dbReference type="ARBA" id="ARBA00022475"/>
    </source>
</evidence>
<dbReference type="PROSITE" id="PS50011">
    <property type="entry name" value="PROTEIN_KINASE_DOM"/>
    <property type="match status" value="1"/>
</dbReference>
<reference evidence="16" key="1">
    <citation type="journal article" date="2021" name="Cell">
        <title>Tracing the genetic footprints of vertebrate landing in non-teleost ray-finned fishes.</title>
        <authorList>
            <person name="Bi X."/>
            <person name="Wang K."/>
            <person name="Yang L."/>
            <person name="Pan H."/>
            <person name="Jiang H."/>
            <person name="Wei Q."/>
            <person name="Fang M."/>
            <person name="Yu H."/>
            <person name="Zhu C."/>
            <person name="Cai Y."/>
            <person name="He Y."/>
            <person name="Gan X."/>
            <person name="Zeng H."/>
            <person name="Yu D."/>
            <person name="Zhu Y."/>
            <person name="Jiang H."/>
            <person name="Qiu Q."/>
            <person name="Yang H."/>
            <person name="Zhang Y.E."/>
            <person name="Wang W."/>
            <person name="Zhu M."/>
            <person name="He S."/>
            <person name="Zhang G."/>
        </authorList>
    </citation>
    <scope>NUCLEOTIDE SEQUENCE</scope>
    <source>
        <strain evidence="16">Pddl_001</strain>
    </source>
</reference>
<keyword evidence="16" id="KW-0808">Transferase</keyword>
<feature type="compositionally biased region" description="Polar residues" evidence="14">
    <location>
        <begin position="270"/>
        <end position="280"/>
    </location>
</feature>
<dbReference type="Gene3D" id="1.10.510.10">
    <property type="entry name" value="Transferase(Phosphotransferase) domain 1"/>
    <property type="match status" value="1"/>
</dbReference>